<dbReference type="RefSeq" id="WP_204475078.1">
    <property type="nucleotide sequence ID" value="NZ_JACJJW010000007.1"/>
</dbReference>
<dbReference type="EMBL" id="JACJJW010000007">
    <property type="protein sequence ID" value="MBM6757953.1"/>
    <property type="molecule type" value="Genomic_DNA"/>
</dbReference>
<sequence length="224" mass="25727">MNARLFLMVGCVAGMCATCTHKGTGLQGDKQVPVRTLILEADSLMRSDSLFWNASVDKAHPRVCVHDALIREKLDSAISLCPDKRTYLLKYTYLLRSWRLPEVLVLLREMDTCMRDSMSPELWNMKAMLEDYQGDLVVARKDFLRADSAYGVKVQEVAQDSLMYGFVRLEKAMNLALMKNDFRLLQEEIAFYERVHGSAMSGMEQLKKLTDKGEYYRQMFGQPE</sequence>
<accession>A0ABS2ETV0</accession>
<dbReference type="Proteomes" id="UP000703295">
    <property type="component" value="Unassembled WGS sequence"/>
</dbReference>
<evidence type="ECO:0000313" key="2">
    <source>
        <dbReference type="Proteomes" id="UP000703295"/>
    </source>
</evidence>
<name>A0ABS2ETV0_9BACE</name>
<proteinExistence type="predicted"/>
<comment type="caution">
    <text evidence="1">The sequence shown here is derived from an EMBL/GenBank/DDBJ whole genome shotgun (WGS) entry which is preliminary data.</text>
</comment>
<keyword evidence="2" id="KW-1185">Reference proteome</keyword>
<reference evidence="1 2" key="1">
    <citation type="journal article" date="2021" name="Sci. Rep.">
        <title>The distribution of antibiotic resistance genes in chicken gut microbiota commensals.</title>
        <authorList>
            <person name="Juricova H."/>
            <person name="Matiasovicova J."/>
            <person name="Kubasova T."/>
            <person name="Cejkova D."/>
            <person name="Rychlik I."/>
        </authorList>
    </citation>
    <scope>NUCLEOTIDE SEQUENCE [LARGE SCALE GENOMIC DNA]</scope>
    <source>
        <strain evidence="1 2">An801</strain>
    </source>
</reference>
<organism evidence="1 2">
    <name type="scientific">Bacteroides mediterraneensis</name>
    <dbReference type="NCBI Taxonomy" id="1841856"/>
    <lineage>
        <taxon>Bacteria</taxon>
        <taxon>Pseudomonadati</taxon>
        <taxon>Bacteroidota</taxon>
        <taxon>Bacteroidia</taxon>
        <taxon>Bacteroidales</taxon>
        <taxon>Bacteroidaceae</taxon>
        <taxon>Bacteroides</taxon>
    </lineage>
</organism>
<evidence type="ECO:0000313" key="1">
    <source>
        <dbReference type="EMBL" id="MBM6757953.1"/>
    </source>
</evidence>
<gene>
    <name evidence="1" type="ORF">H6A31_04480</name>
</gene>
<protein>
    <submittedName>
        <fullName evidence="1">Uncharacterized protein</fullName>
    </submittedName>
</protein>